<organism evidence="1 2">
    <name type="scientific">Psychromarinibacter sediminicola</name>
    <dbReference type="NCBI Taxonomy" id="3033385"/>
    <lineage>
        <taxon>Bacteria</taxon>
        <taxon>Pseudomonadati</taxon>
        <taxon>Pseudomonadota</taxon>
        <taxon>Alphaproteobacteria</taxon>
        <taxon>Rhodobacterales</taxon>
        <taxon>Paracoccaceae</taxon>
        <taxon>Psychromarinibacter</taxon>
    </lineage>
</organism>
<evidence type="ECO:0000313" key="1">
    <source>
        <dbReference type="EMBL" id="MDF0599541.1"/>
    </source>
</evidence>
<dbReference type="EMBL" id="JARGYC010000003">
    <property type="protein sequence ID" value="MDF0599541.1"/>
    <property type="molecule type" value="Genomic_DNA"/>
</dbReference>
<name>A0AAE3NNJ3_9RHOB</name>
<accession>A0AAE3NNJ3</accession>
<dbReference type="Proteomes" id="UP001220964">
    <property type="component" value="Unassembled WGS sequence"/>
</dbReference>
<keyword evidence="2" id="KW-1185">Reference proteome</keyword>
<protein>
    <submittedName>
        <fullName evidence="1">DUF883 domain-containing protein</fullName>
    </submittedName>
</protein>
<dbReference type="AlphaFoldDB" id="A0AAE3NNJ3"/>
<evidence type="ECO:0000313" key="2">
    <source>
        <dbReference type="Proteomes" id="UP001220964"/>
    </source>
</evidence>
<gene>
    <name evidence="1" type="ORF">P1J78_02245</name>
</gene>
<dbReference type="RefSeq" id="WP_275565684.1">
    <property type="nucleotide sequence ID" value="NZ_JARGYC010000003.1"/>
</dbReference>
<reference evidence="1" key="1">
    <citation type="submission" date="2023-03" db="EMBL/GenBank/DDBJ databases">
        <title>Multiphase analysis and comparison of six strains from genera Psychromarinibacter, Lutimaribacter, and Maritimibacter, including a novel species: Psychromarinibacter sediminicola sp. nov.</title>
        <authorList>
            <person name="Wang Y.-H."/>
            <person name="Ye M.-Q."/>
            <person name="Du Z.-J."/>
        </authorList>
    </citation>
    <scope>NUCLEOTIDE SEQUENCE</scope>
    <source>
        <strain evidence="1">C21-152</strain>
    </source>
</reference>
<sequence>MADKKTDPTLEDLAAQIETLRADIAAIAESASAYGRARGEQALGRARATAEHTLNEGERMAAEAGRYAGDKADEALEAVRRQPMLALAIAAGVGFLIGMTRRR</sequence>
<proteinExistence type="predicted"/>
<comment type="caution">
    <text evidence="1">The sequence shown here is derived from an EMBL/GenBank/DDBJ whole genome shotgun (WGS) entry which is preliminary data.</text>
</comment>